<sequence>MRPSPLLLALALVAAACGGNSSTPAATKCPQKPCDTGLTCQPDGTCAVVTVSPDGGIAACGSGDVKPVGDSSLAAGSQATGAAYVLKRETHTVGTSMTFDVPAGTASLTLVEQATKAPDVVTFVAGGSTYQLSNTAVPHTLTSPDPTFKFNDVDDGQLVLPDYSILPVYFFSDSPATGTLTLPNTTKGLSVVAGGGLPPGTWSALVSDYAYECAAGIGKSQLGYDSCTGGALDSTYDVTVIAKPVVSGAIPSSGTLDVVVYFVATAVDGIPLNKARADAGQDSDVNRLVQTLRGLYGKNGVTVNVTFQDAPPSVQTRFASGVNIDQTGACSDLSQLFTSSAKGNTLNIFLVPSLNETATSGQATYTVGIDGTIPGPASVGGTVASGAAVSAADLRHNQTSCSGSGFVGTCGADETAYIIAHEAGHFLGLYHVTEKYGFEFDTLDDTFTCTCQACAPSGSVCATATAAPPSNAYPMSDVSKCVTPTASKDCGGGDNLMFWLFDQIYSKGTLSTQQGQVVRANPLIH</sequence>
<feature type="chain" id="PRO_5029538593" description="Peptidase M43 pregnancy-associated plasma-A domain-containing protein" evidence="1">
    <location>
        <begin position="26"/>
        <end position="525"/>
    </location>
</feature>
<organism evidence="2 3">
    <name type="scientific">Anaeromyxobacter diazotrophicus</name>
    <dbReference type="NCBI Taxonomy" id="2590199"/>
    <lineage>
        <taxon>Bacteria</taxon>
        <taxon>Pseudomonadati</taxon>
        <taxon>Myxococcota</taxon>
        <taxon>Myxococcia</taxon>
        <taxon>Myxococcales</taxon>
        <taxon>Cystobacterineae</taxon>
        <taxon>Anaeromyxobacteraceae</taxon>
        <taxon>Anaeromyxobacter</taxon>
    </lineage>
</organism>
<dbReference type="RefSeq" id="WP_176068759.1">
    <property type="nucleotide sequence ID" value="NZ_BJTG01000013.1"/>
</dbReference>
<name>A0A7I9VT93_9BACT</name>
<keyword evidence="3" id="KW-1185">Reference proteome</keyword>
<evidence type="ECO:0008006" key="4">
    <source>
        <dbReference type="Google" id="ProtNLM"/>
    </source>
</evidence>
<comment type="caution">
    <text evidence="2">The sequence shown here is derived from an EMBL/GenBank/DDBJ whole genome shotgun (WGS) entry which is preliminary data.</text>
</comment>
<reference evidence="3" key="1">
    <citation type="journal article" date="2020" name="Appl. Environ. Microbiol.">
        <title>Diazotrophic Anaeromyxobacter Isolates from Soils.</title>
        <authorList>
            <person name="Masuda Y."/>
            <person name="Yamanaka H."/>
            <person name="Xu Z.X."/>
            <person name="Shiratori Y."/>
            <person name="Aono T."/>
            <person name="Amachi S."/>
            <person name="Senoo K."/>
            <person name="Itoh H."/>
        </authorList>
    </citation>
    <scope>NUCLEOTIDE SEQUENCE [LARGE SCALE GENOMIC DNA]</scope>
    <source>
        <strain evidence="3">R267</strain>
    </source>
</reference>
<feature type="signal peptide" evidence="1">
    <location>
        <begin position="1"/>
        <end position="25"/>
    </location>
</feature>
<dbReference type="InterPro" id="IPR024079">
    <property type="entry name" value="MetalloPept_cat_dom_sf"/>
</dbReference>
<dbReference type="Proteomes" id="UP000503640">
    <property type="component" value="Unassembled WGS sequence"/>
</dbReference>
<gene>
    <name evidence="2" type="ORF">AMYX_40910</name>
</gene>
<evidence type="ECO:0000313" key="3">
    <source>
        <dbReference type="Proteomes" id="UP000503640"/>
    </source>
</evidence>
<keyword evidence="1" id="KW-0732">Signal</keyword>
<evidence type="ECO:0000256" key="1">
    <source>
        <dbReference type="SAM" id="SignalP"/>
    </source>
</evidence>
<protein>
    <recommendedName>
        <fullName evidence="4">Peptidase M43 pregnancy-associated plasma-A domain-containing protein</fullName>
    </recommendedName>
</protein>
<dbReference type="EMBL" id="BJTG01000013">
    <property type="protein sequence ID" value="GEJ59350.1"/>
    <property type="molecule type" value="Genomic_DNA"/>
</dbReference>
<dbReference type="SUPFAM" id="SSF55486">
    <property type="entry name" value="Metalloproteases ('zincins'), catalytic domain"/>
    <property type="match status" value="1"/>
</dbReference>
<dbReference type="AlphaFoldDB" id="A0A7I9VT93"/>
<accession>A0A7I9VT93</accession>
<proteinExistence type="predicted"/>
<dbReference type="Gene3D" id="3.40.390.10">
    <property type="entry name" value="Collagenase (Catalytic Domain)"/>
    <property type="match status" value="1"/>
</dbReference>
<evidence type="ECO:0000313" key="2">
    <source>
        <dbReference type="EMBL" id="GEJ59350.1"/>
    </source>
</evidence>
<dbReference type="GO" id="GO:0008237">
    <property type="term" value="F:metallopeptidase activity"/>
    <property type="evidence" value="ECO:0007669"/>
    <property type="project" value="InterPro"/>
</dbReference>
<dbReference type="PROSITE" id="PS51257">
    <property type="entry name" value="PROKAR_LIPOPROTEIN"/>
    <property type="match status" value="1"/>
</dbReference>